<dbReference type="InterPro" id="IPR011766">
    <property type="entry name" value="TPP_enzyme_TPP-bd"/>
</dbReference>
<sequence>MDGETRNCWKAEPVAGPIDSEMAWGSDVAAAMLHRLGIDYIALTPGASYRGLHDSLVNHLGNTAPEMLVCLHEEHAVAIAHGYAKATGRAMAVALHSNVGLMHGTMAIFNAFADRAPMLILGATGPMDATERRPWIDWLHTAQDQAALVRNFLKWDDQPGSAAAIPEAMLRGWKIAMTEPMAPVYINLDAGDQEAPLPTAISLPGPGRYAPAAPSAPDPDKLGDAIKILAKAKNPVILFGRGARSEDAMENRVALAERLGAAMVSDLKAGAMVPTAHRLHAGVPFNKLSPVARQVLENADAILSLGWIDLGGILKQAFADTAPQAAIIHASLDGQLHRGWGQEHFGLPPIDIDLNCSADAAVRAILAALPDGPAGSAARIPAAASPKDVMGGALTNRDIARALKAAVGDTPVTFAALSRGWPVDLWPHEQPLDYLGKDGGGGIGSGPGLTIGAALALRTEDQLVVGSLGDGDTLMSINALWTAAKYRIPALFLISNNRSYFNDELHQENIALRRSRNPANAWVGQRLDDPAPDLAGLARSQGVEASGPVKTVEHLEAAMRCAVDALRAGRPYLVDVHTDPRQGRESAVKRNTKGGV</sequence>
<evidence type="ECO:0000313" key="7">
    <source>
        <dbReference type="EMBL" id="POF34496.1"/>
    </source>
</evidence>
<accession>A0A2S3V3I3</accession>
<evidence type="ECO:0000256" key="3">
    <source>
        <dbReference type="RuleBase" id="RU362132"/>
    </source>
</evidence>
<name>A0A2S3V3I3_9HYPH</name>
<dbReference type="GO" id="GO:0009097">
    <property type="term" value="P:isoleucine biosynthetic process"/>
    <property type="evidence" value="ECO:0007669"/>
    <property type="project" value="TreeGrafter"/>
</dbReference>
<dbReference type="GO" id="GO:0050660">
    <property type="term" value="F:flavin adenine dinucleotide binding"/>
    <property type="evidence" value="ECO:0007669"/>
    <property type="project" value="TreeGrafter"/>
</dbReference>
<evidence type="ECO:0000259" key="6">
    <source>
        <dbReference type="Pfam" id="PF02776"/>
    </source>
</evidence>
<dbReference type="GO" id="GO:0005948">
    <property type="term" value="C:acetolactate synthase complex"/>
    <property type="evidence" value="ECO:0007669"/>
    <property type="project" value="TreeGrafter"/>
</dbReference>
<evidence type="ECO:0000313" key="8">
    <source>
        <dbReference type="Proteomes" id="UP000236959"/>
    </source>
</evidence>
<dbReference type="InterPro" id="IPR012000">
    <property type="entry name" value="Thiamin_PyroP_enz_cen_dom"/>
</dbReference>
<organism evidence="7 8">
    <name type="scientific">Roseibium marinum</name>
    <dbReference type="NCBI Taxonomy" id="281252"/>
    <lineage>
        <taxon>Bacteria</taxon>
        <taxon>Pseudomonadati</taxon>
        <taxon>Pseudomonadota</taxon>
        <taxon>Alphaproteobacteria</taxon>
        <taxon>Hyphomicrobiales</taxon>
        <taxon>Stappiaceae</taxon>
        <taxon>Roseibium</taxon>
    </lineage>
</organism>
<dbReference type="InterPro" id="IPR012001">
    <property type="entry name" value="Thiamin_PyroP_enz_TPP-bd_dom"/>
</dbReference>
<dbReference type="EMBL" id="PPCN01000001">
    <property type="protein sequence ID" value="POF34496.1"/>
    <property type="molecule type" value="Genomic_DNA"/>
</dbReference>
<keyword evidence="8" id="KW-1185">Reference proteome</keyword>
<dbReference type="SUPFAM" id="SSF52518">
    <property type="entry name" value="Thiamin diphosphate-binding fold (THDP-binding)"/>
    <property type="match status" value="2"/>
</dbReference>
<dbReference type="InterPro" id="IPR045229">
    <property type="entry name" value="TPP_enz"/>
</dbReference>
<evidence type="ECO:0000256" key="1">
    <source>
        <dbReference type="ARBA" id="ARBA00007812"/>
    </source>
</evidence>
<dbReference type="GO" id="GO:0030976">
    <property type="term" value="F:thiamine pyrophosphate binding"/>
    <property type="evidence" value="ECO:0007669"/>
    <property type="project" value="InterPro"/>
</dbReference>
<dbReference type="InterPro" id="IPR029035">
    <property type="entry name" value="DHS-like_NAD/FAD-binding_dom"/>
</dbReference>
<comment type="caution">
    <text evidence="7">The sequence shown here is derived from an EMBL/GenBank/DDBJ whole genome shotgun (WGS) entry which is preliminary data.</text>
</comment>
<dbReference type="PANTHER" id="PTHR18968">
    <property type="entry name" value="THIAMINE PYROPHOSPHATE ENZYMES"/>
    <property type="match status" value="1"/>
</dbReference>
<proteinExistence type="inferred from homology"/>
<evidence type="ECO:0000259" key="4">
    <source>
        <dbReference type="Pfam" id="PF00205"/>
    </source>
</evidence>
<dbReference type="GO" id="GO:0000287">
    <property type="term" value="F:magnesium ion binding"/>
    <property type="evidence" value="ECO:0007669"/>
    <property type="project" value="InterPro"/>
</dbReference>
<dbReference type="Gene3D" id="3.40.50.1220">
    <property type="entry name" value="TPP-binding domain"/>
    <property type="match status" value="1"/>
</dbReference>
<dbReference type="Proteomes" id="UP000236959">
    <property type="component" value="Unassembled WGS sequence"/>
</dbReference>
<evidence type="ECO:0000259" key="5">
    <source>
        <dbReference type="Pfam" id="PF02775"/>
    </source>
</evidence>
<dbReference type="Pfam" id="PF02775">
    <property type="entry name" value="TPP_enzyme_C"/>
    <property type="match status" value="1"/>
</dbReference>
<keyword evidence="2 3" id="KW-0786">Thiamine pyrophosphate</keyword>
<dbReference type="InterPro" id="IPR029061">
    <property type="entry name" value="THDP-binding"/>
</dbReference>
<evidence type="ECO:0000256" key="2">
    <source>
        <dbReference type="ARBA" id="ARBA00023052"/>
    </source>
</evidence>
<dbReference type="CDD" id="cd07035">
    <property type="entry name" value="TPP_PYR_POX_like"/>
    <property type="match status" value="1"/>
</dbReference>
<comment type="similarity">
    <text evidence="1 3">Belongs to the TPP enzyme family.</text>
</comment>
<dbReference type="Pfam" id="PF00205">
    <property type="entry name" value="TPP_enzyme_M"/>
    <property type="match status" value="1"/>
</dbReference>
<dbReference type="GO" id="GO:0009099">
    <property type="term" value="P:L-valine biosynthetic process"/>
    <property type="evidence" value="ECO:0007669"/>
    <property type="project" value="TreeGrafter"/>
</dbReference>
<dbReference type="PANTHER" id="PTHR18968:SF167">
    <property type="entry name" value="ACETOLACTATE SYNTHASE LARGE SUBUNIT ILVB2-RELATED"/>
    <property type="match status" value="1"/>
</dbReference>
<feature type="domain" description="Thiamine pyrophosphate enzyme TPP-binding" evidence="5">
    <location>
        <begin position="421"/>
        <end position="576"/>
    </location>
</feature>
<feature type="domain" description="Thiamine pyrophosphate enzyme central" evidence="4">
    <location>
        <begin position="224"/>
        <end position="333"/>
    </location>
</feature>
<dbReference type="SUPFAM" id="SSF52467">
    <property type="entry name" value="DHS-like NAD/FAD-binding domain"/>
    <property type="match status" value="1"/>
</dbReference>
<dbReference type="GO" id="GO:0003984">
    <property type="term" value="F:acetolactate synthase activity"/>
    <property type="evidence" value="ECO:0007669"/>
    <property type="project" value="TreeGrafter"/>
</dbReference>
<dbReference type="OrthoDB" id="7534569at2"/>
<reference evidence="7 8" key="1">
    <citation type="submission" date="2018-01" db="EMBL/GenBank/DDBJ databases">
        <title>Genomic Encyclopedia of Archaeal and Bacterial Type Strains, Phase II (KMG-II): from individual species to whole genera.</title>
        <authorList>
            <person name="Goeker M."/>
        </authorList>
    </citation>
    <scope>NUCLEOTIDE SEQUENCE [LARGE SCALE GENOMIC DNA]</scope>
    <source>
        <strain evidence="7 8">DSM 17023</strain>
    </source>
</reference>
<dbReference type="Gene3D" id="3.40.50.970">
    <property type="match status" value="2"/>
</dbReference>
<protein>
    <submittedName>
        <fullName evidence="7">Thiamine pyrophosphate-dependent acetolactate synthase large subunit-like protein</fullName>
    </submittedName>
</protein>
<dbReference type="AlphaFoldDB" id="A0A2S3V3I3"/>
<gene>
    <name evidence="7" type="ORF">CLV41_101952</name>
</gene>
<feature type="domain" description="Thiamine pyrophosphate enzyme N-terminal TPP-binding" evidence="6">
    <location>
        <begin position="25"/>
        <end position="139"/>
    </location>
</feature>
<dbReference type="Pfam" id="PF02776">
    <property type="entry name" value="TPP_enzyme_N"/>
    <property type="match status" value="1"/>
</dbReference>